<dbReference type="AlphaFoldDB" id="A0AAV5JRB9"/>
<sequence length="112" mass="12318">MDKPVLGAALLFWSSSFNCFHFPCGAMSVSLFYVSSLTGLPCTGEEISALLTLPPGVEYNVELKPFYPAFVRSVYDKSKPVSVDEHISFLLILICKYIVCSAGKDPLKSLFL</sequence>
<keyword evidence="2" id="KW-1185">Reference proteome</keyword>
<dbReference type="Proteomes" id="UP001054252">
    <property type="component" value="Unassembled WGS sequence"/>
</dbReference>
<organism evidence="1 2">
    <name type="scientific">Rubroshorea leprosula</name>
    <dbReference type="NCBI Taxonomy" id="152421"/>
    <lineage>
        <taxon>Eukaryota</taxon>
        <taxon>Viridiplantae</taxon>
        <taxon>Streptophyta</taxon>
        <taxon>Embryophyta</taxon>
        <taxon>Tracheophyta</taxon>
        <taxon>Spermatophyta</taxon>
        <taxon>Magnoliopsida</taxon>
        <taxon>eudicotyledons</taxon>
        <taxon>Gunneridae</taxon>
        <taxon>Pentapetalae</taxon>
        <taxon>rosids</taxon>
        <taxon>malvids</taxon>
        <taxon>Malvales</taxon>
        <taxon>Dipterocarpaceae</taxon>
        <taxon>Rubroshorea</taxon>
    </lineage>
</organism>
<comment type="caution">
    <text evidence="1">The sequence shown here is derived from an EMBL/GenBank/DDBJ whole genome shotgun (WGS) entry which is preliminary data.</text>
</comment>
<accession>A0AAV5JRB9</accession>
<evidence type="ECO:0000313" key="2">
    <source>
        <dbReference type="Proteomes" id="UP001054252"/>
    </source>
</evidence>
<proteinExistence type="predicted"/>
<evidence type="ECO:0000313" key="1">
    <source>
        <dbReference type="EMBL" id="GKV12925.1"/>
    </source>
</evidence>
<name>A0AAV5JRB9_9ROSI</name>
<reference evidence="1 2" key="1">
    <citation type="journal article" date="2021" name="Commun. Biol.">
        <title>The genome of Shorea leprosula (Dipterocarpaceae) highlights the ecological relevance of drought in aseasonal tropical rainforests.</title>
        <authorList>
            <person name="Ng K.K.S."/>
            <person name="Kobayashi M.J."/>
            <person name="Fawcett J.A."/>
            <person name="Hatakeyama M."/>
            <person name="Paape T."/>
            <person name="Ng C.H."/>
            <person name="Ang C.C."/>
            <person name="Tnah L.H."/>
            <person name="Lee C.T."/>
            <person name="Nishiyama T."/>
            <person name="Sese J."/>
            <person name="O'Brien M.J."/>
            <person name="Copetti D."/>
            <person name="Mohd Noor M.I."/>
            <person name="Ong R.C."/>
            <person name="Putra M."/>
            <person name="Sireger I.Z."/>
            <person name="Indrioko S."/>
            <person name="Kosugi Y."/>
            <person name="Izuno A."/>
            <person name="Isagi Y."/>
            <person name="Lee S.L."/>
            <person name="Shimizu K.K."/>
        </authorList>
    </citation>
    <scope>NUCLEOTIDE SEQUENCE [LARGE SCALE GENOMIC DNA]</scope>
    <source>
        <strain evidence="1">214</strain>
    </source>
</reference>
<dbReference type="EMBL" id="BPVZ01000037">
    <property type="protein sequence ID" value="GKV12925.1"/>
    <property type="molecule type" value="Genomic_DNA"/>
</dbReference>
<gene>
    <name evidence="1" type="ORF">SLEP1_g24007</name>
</gene>
<protein>
    <submittedName>
        <fullName evidence="1">Uncharacterized protein</fullName>
    </submittedName>
</protein>